<evidence type="ECO:0000256" key="1">
    <source>
        <dbReference type="SAM" id="MobiDB-lite"/>
    </source>
</evidence>
<dbReference type="Proteomes" id="UP001241110">
    <property type="component" value="Unassembled WGS sequence"/>
</dbReference>
<reference evidence="2" key="1">
    <citation type="submission" date="2023-05" db="EMBL/GenBank/DDBJ databases">
        <authorList>
            <person name="Zhang X."/>
        </authorList>
    </citation>
    <scope>NUCLEOTIDE SEQUENCE</scope>
    <source>
        <strain evidence="2">YF14B1</strain>
    </source>
</reference>
<accession>A0AAE3QZI3</accession>
<comment type="caution">
    <text evidence="2">The sequence shown here is derived from an EMBL/GenBank/DDBJ whole genome shotgun (WGS) entry which is preliminary data.</text>
</comment>
<sequence>MDERKQGRNPGDLGEDIRKMTLPAGVTRNTVPSYKKAPARKVGC</sequence>
<feature type="region of interest" description="Disordered" evidence="1">
    <location>
        <begin position="1"/>
        <end position="44"/>
    </location>
</feature>
<dbReference type="EMBL" id="JASJOS010000033">
    <property type="protein sequence ID" value="MDJ1486298.1"/>
    <property type="molecule type" value="Genomic_DNA"/>
</dbReference>
<protein>
    <submittedName>
        <fullName evidence="2">Uncharacterized protein</fullName>
    </submittedName>
</protein>
<dbReference type="AlphaFoldDB" id="A0AAE3QZI3"/>
<organism evidence="2 3">
    <name type="scientific">Xanthocytophaga flava</name>
    <dbReference type="NCBI Taxonomy" id="3048013"/>
    <lineage>
        <taxon>Bacteria</taxon>
        <taxon>Pseudomonadati</taxon>
        <taxon>Bacteroidota</taxon>
        <taxon>Cytophagia</taxon>
        <taxon>Cytophagales</taxon>
        <taxon>Rhodocytophagaceae</taxon>
        <taxon>Xanthocytophaga</taxon>
    </lineage>
</organism>
<gene>
    <name evidence="2" type="ORF">QNI16_37810</name>
</gene>
<evidence type="ECO:0000313" key="3">
    <source>
        <dbReference type="Proteomes" id="UP001241110"/>
    </source>
</evidence>
<proteinExistence type="predicted"/>
<evidence type="ECO:0000313" key="2">
    <source>
        <dbReference type="EMBL" id="MDJ1486298.1"/>
    </source>
</evidence>
<name>A0AAE3QZI3_9BACT</name>
<dbReference type="RefSeq" id="WP_313989778.1">
    <property type="nucleotide sequence ID" value="NZ_JASJOS010000033.1"/>
</dbReference>